<gene>
    <name evidence="1" type="ORF">XhyaCFBP1156_21015</name>
</gene>
<evidence type="ECO:0008006" key="3">
    <source>
        <dbReference type="Google" id="ProtNLM"/>
    </source>
</evidence>
<dbReference type="RefSeq" id="WP_211289243.1">
    <property type="nucleotide sequence ID" value="NZ_MDEG01000054.1"/>
</dbReference>
<dbReference type="EMBL" id="MDEG01000054">
    <property type="protein sequence ID" value="PPU92683.1"/>
    <property type="molecule type" value="Genomic_DNA"/>
</dbReference>
<accession>A0A2S7EN92</accession>
<dbReference type="Proteomes" id="UP000238261">
    <property type="component" value="Unassembled WGS sequence"/>
</dbReference>
<organism evidence="1 2">
    <name type="scientific">Xanthomonas hyacinthi</name>
    <dbReference type="NCBI Taxonomy" id="56455"/>
    <lineage>
        <taxon>Bacteria</taxon>
        <taxon>Pseudomonadati</taxon>
        <taxon>Pseudomonadota</taxon>
        <taxon>Gammaproteobacteria</taxon>
        <taxon>Lysobacterales</taxon>
        <taxon>Lysobacteraceae</taxon>
        <taxon>Xanthomonas</taxon>
    </lineage>
</organism>
<protein>
    <recommendedName>
        <fullName evidence="3">PIN domain-containing protein</fullName>
    </recommendedName>
</protein>
<comment type="caution">
    <text evidence="1">The sequence shown here is derived from an EMBL/GenBank/DDBJ whole genome shotgun (WGS) entry which is preliminary data.</text>
</comment>
<keyword evidence="2" id="KW-1185">Reference proteome</keyword>
<evidence type="ECO:0000313" key="1">
    <source>
        <dbReference type="EMBL" id="PPU92683.1"/>
    </source>
</evidence>
<feature type="non-terminal residue" evidence="1">
    <location>
        <position position="90"/>
    </location>
</feature>
<dbReference type="AlphaFoldDB" id="A0A2S7EN92"/>
<evidence type="ECO:0000313" key="2">
    <source>
        <dbReference type="Proteomes" id="UP000238261"/>
    </source>
</evidence>
<reference evidence="2" key="1">
    <citation type="submission" date="2016-08" db="EMBL/GenBank/DDBJ databases">
        <authorList>
            <person name="Merda D."/>
            <person name="Briand M."/>
            <person name="Taghouti G."/>
            <person name="Carrere S."/>
            <person name="Gouzy J."/>
            <person name="Portier P."/>
            <person name="Jacques M.-A."/>
            <person name="Fischer-Le Saux M."/>
        </authorList>
    </citation>
    <scope>NUCLEOTIDE SEQUENCE [LARGE SCALE GENOMIC DNA]</scope>
    <source>
        <strain evidence="2">CFBP1156</strain>
    </source>
</reference>
<sequence>MKASALLDTSFLITLGMPDLPAVAEVPLLATRRQGNISQVLHPIARVLSRIPPLGDLRAHPSYATDSNVLRALHRLTNANSVVTCAAFLA</sequence>
<name>A0A2S7EN92_9XANT</name>
<proteinExistence type="predicted"/>